<keyword evidence="3" id="KW-1185">Reference proteome</keyword>
<accession>A0A7I8JIY5</accession>
<name>A0A7I8JIY5_SPIIN</name>
<dbReference type="EMBL" id="CACRZD030000013">
    <property type="protein sequence ID" value="CAA6669735.1"/>
    <property type="molecule type" value="Genomic_DNA"/>
</dbReference>
<proteinExistence type="predicted"/>
<evidence type="ECO:0000313" key="2">
    <source>
        <dbReference type="EMBL" id="CAA2630492.1"/>
    </source>
</evidence>
<dbReference type="EMBL" id="LR743600">
    <property type="protein sequence ID" value="CAA2630492.1"/>
    <property type="molecule type" value="Genomic_DNA"/>
</dbReference>
<evidence type="ECO:0000256" key="1">
    <source>
        <dbReference type="SAM" id="MobiDB-lite"/>
    </source>
</evidence>
<dbReference type="AlphaFoldDB" id="A0A7I8JIY5"/>
<reference evidence="2 3" key="1">
    <citation type="submission" date="2019-12" db="EMBL/GenBank/DDBJ databases">
        <authorList>
            <person name="Scholz U."/>
            <person name="Mascher M."/>
            <person name="Fiebig A."/>
        </authorList>
    </citation>
    <scope>NUCLEOTIDE SEQUENCE</scope>
</reference>
<evidence type="ECO:0000313" key="3">
    <source>
        <dbReference type="Proteomes" id="UP001189122"/>
    </source>
</evidence>
<gene>
    <name evidence="2" type="ORF">SI7747_13016138</name>
</gene>
<organism evidence="2">
    <name type="scientific">Spirodela intermedia</name>
    <name type="common">Intermediate duckweed</name>
    <dbReference type="NCBI Taxonomy" id="51605"/>
    <lineage>
        <taxon>Eukaryota</taxon>
        <taxon>Viridiplantae</taxon>
        <taxon>Streptophyta</taxon>
        <taxon>Embryophyta</taxon>
        <taxon>Tracheophyta</taxon>
        <taxon>Spermatophyta</taxon>
        <taxon>Magnoliopsida</taxon>
        <taxon>Liliopsida</taxon>
        <taxon>Araceae</taxon>
        <taxon>Lemnoideae</taxon>
        <taxon>Spirodela</taxon>
    </lineage>
</organism>
<dbReference type="Proteomes" id="UP001189122">
    <property type="component" value="Unassembled WGS sequence"/>
</dbReference>
<dbReference type="PANTHER" id="PTHR36058:SF1">
    <property type="entry name" value="NUCLEOPHOSMIN"/>
    <property type="match status" value="1"/>
</dbReference>
<sequence>MTWLGGPRGPITEDHPRSRRRGGRKSNSLTLTVESCTREREREGHGGEREIEGRTSLVLLSAILLLLSDLPLSLCGPNKKAASAARKEDIPFIKCQVCEKIAHQLYHQVKKKEAQISPKKISEIQIIDIAENVCNLKKEEADWLLRIDIVEKGDALELVEQENEGHCNSECKTMERACQEVMGYSDTDVAEFIFTSKPSLDSLVKFLCHEISKSCIKKPPPVPKDRAPGEPFIPKPTKELEMEKILRSMEDMPGAPNMKMYSREDLMNNNFGAEDADEDEEDDDDFPSKLGKVLREKDSAEKGLKQRVLGGIKQAGQSFRGHVDKVSHLVGNGGRGGPGPARHLPWRARVSFEGEHRSHKNPGTHALLLFLLPLIHGSCDGSDGLMKILAFVLLGIVNSLEIESR</sequence>
<dbReference type="PANTHER" id="PTHR36058">
    <property type="entry name" value="NUCLEOPHOSMIN"/>
    <property type="match status" value="1"/>
</dbReference>
<feature type="region of interest" description="Disordered" evidence="1">
    <location>
        <begin position="1"/>
        <end position="28"/>
    </location>
</feature>
<protein>
    <submittedName>
        <fullName evidence="2">Uncharacterized protein</fullName>
    </submittedName>
</protein>